<feature type="compositionally biased region" description="Polar residues" evidence="1">
    <location>
        <begin position="66"/>
        <end position="75"/>
    </location>
</feature>
<proteinExistence type="predicted"/>
<protein>
    <submittedName>
        <fullName evidence="2">Uncharacterized protein</fullName>
    </submittedName>
</protein>
<evidence type="ECO:0000313" key="2">
    <source>
        <dbReference type="EMBL" id="KAK9285803.1"/>
    </source>
</evidence>
<sequence length="120" mass="13094">MCIFVRFASDPHHAGLEQLRQKISNKSESIEGRLLKLGEKNDVPKLQTRSKFLVKETRKLGENLHGDSTNETLFASESLRATPPSPAVNGAQAPVPPGHVDDFRPTTPGHSPGVGNFLQN</sequence>
<organism evidence="2 3">
    <name type="scientific">Liquidambar formosana</name>
    <name type="common">Formosan gum</name>
    <dbReference type="NCBI Taxonomy" id="63359"/>
    <lineage>
        <taxon>Eukaryota</taxon>
        <taxon>Viridiplantae</taxon>
        <taxon>Streptophyta</taxon>
        <taxon>Embryophyta</taxon>
        <taxon>Tracheophyta</taxon>
        <taxon>Spermatophyta</taxon>
        <taxon>Magnoliopsida</taxon>
        <taxon>eudicotyledons</taxon>
        <taxon>Gunneridae</taxon>
        <taxon>Pentapetalae</taxon>
        <taxon>Saxifragales</taxon>
        <taxon>Altingiaceae</taxon>
        <taxon>Liquidambar</taxon>
    </lineage>
</organism>
<name>A0AAP0X592_LIQFO</name>
<gene>
    <name evidence="2" type="ORF">L1049_025004</name>
</gene>
<dbReference type="AlphaFoldDB" id="A0AAP0X592"/>
<dbReference type="EMBL" id="JBBPBK010000005">
    <property type="protein sequence ID" value="KAK9285803.1"/>
    <property type="molecule type" value="Genomic_DNA"/>
</dbReference>
<reference evidence="2 3" key="1">
    <citation type="journal article" date="2024" name="Plant J.">
        <title>Genome sequences and population genomics reveal climatic adaptation and genomic divergence between two closely related sweetgum species.</title>
        <authorList>
            <person name="Xu W.Q."/>
            <person name="Ren C.Q."/>
            <person name="Zhang X.Y."/>
            <person name="Comes H.P."/>
            <person name="Liu X.H."/>
            <person name="Li Y.G."/>
            <person name="Kettle C.J."/>
            <person name="Jalonen R."/>
            <person name="Gaisberger H."/>
            <person name="Ma Y.Z."/>
            <person name="Qiu Y.X."/>
        </authorList>
    </citation>
    <scope>NUCLEOTIDE SEQUENCE [LARGE SCALE GENOMIC DNA]</scope>
    <source>
        <strain evidence="2">Hangzhou</strain>
    </source>
</reference>
<evidence type="ECO:0000313" key="3">
    <source>
        <dbReference type="Proteomes" id="UP001415857"/>
    </source>
</evidence>
<dbReference type="Proteomes" id="UP001415857">
    <property type="component" value="Unassembled WGS sequence"/>
</dbReference>
<comment type="caution">
    <text evidence="2">The sequence shown here is derived from an EMBL/GenBank/DDBJ whole genome shotgun (WGS) entry which is preliminary data.</text>
</comment>
<feature type="region of interest" description="Disordered" evidence="1">
    <location>
        <begin position="61"/>
        <end position="120"/>
    </location>
</feature>
<evidence type="ECO:0000256" key="1">
    <source>
        <dbReference type="SAM" id="MobiDB-lite"/>
    </source>
</evidence>
<keyword evidence="3" id="KW-1185">Reference proteome</keyword>
<accession>A0AAP0X592</accession>